<proteinExistence type="predicted"/>
<feature type="region of interest" description="Disordered" evidence="1">
    <location>
        <begin position="61"/>
        <end position="93"/>
    </location>
</feature>
<protein>
    <submittedName>
        <fullName evidence="2">Uncharacterized protein</fullName>
    </submittedName>
</protein>
<dbReference type="AlphaFoldDB" id="A0A1Q9AG99"/>
<comment type="caution">
    <text evidence="2">The sequence shown here is derived from an EMBL/GenBank/DDBJ whole genome shotgun (WGS) entry which is preliminary data.</text>
</comment>
<organism evidence="2 3">
    <name type="scientific">Xaviernesmea rhizosphaerae</name>
    <dbReference type="NCBI Taxonomy" id="1672749"/>
    <lineage>
        <taxon>Bacteria</taxon>
        <taxon>Pseudomonadati</taxon>
        <taxon>Pseudomonadota</taxon>
        <taxon>Alphaproteobacteria</taxon>
        <taxon>Hyphomicrobiales</taxon>
        <taxon>Rhizobiaceae</taxon>
        <taxon>Rhizobium/Agrobacterium group</taxon>
        <taxon>Xaviernesmea</taxon>
    </lineage>
</organism>
<reference evidence="2 3" key="1">
    <citation type="submission" date="2016-09" db="EMBL/GenBank/DDBJ databases">
        <title>Rhizobium sp. nov., a novel species isolated from the rice rhizosphere.</title>
        <authorList>
            <person name="Zhao J."/>
            <person name="Zhang X."/>
        </authorList>
    </citation>
    <scope>NUCLEOTIDE SEQUENCE [LARGE SCALE GENOMIC DNA]</scope>
    <source>
        <strain evidence="2 3">MH17</strain>
    </source>
</reference>
<name>A0A1Q9AG99_9HYPH</name>
<dbReference type="RefSeq" id="WP_075635934.1">
    <property type="nucleotide sequence ID" value="NZ_MKIO01000037.1"/>
</dbReference>
<dbReference type="OrthoDB" id="8305240at2"/>
<dbReference type="EMBL" id="MKIO01000037">
    <property type="protein sequence ID" value="OLP53993.1"/>
    <property type="molecule type" value="Genomic_DNA"/>
</dbReference>
<dbReference type="STRING" id="1672749.BJF92_09615"/>
<dbReference type="Proteomes" id="UP000186143">
    <property type="component" value="Unassembled WGS sequence"/>
</dbReference>
<sequence length="93" mass="9685">MQSLRSIALSAIGLLLVLAAFVFTASLGLILAGLVSLAMIGSALSARFSAKPAPVRARSNSYSAQAASNRDAARNSGREPRIWNDGRGTIIDL</sequence>
<accession>A0A1Q9AG99</accession>
<evidence type="ECO:0000256" key="1">
    <source>
        <dbReference type="SAM" id="MobiDB-lite"/>
    </source>
</evidence>
<feature type="compositionally biased region" description="Basic and acidic residues" evidence="1">
    <location>
        <begin position="71"/>
        <end position="84"/>
    </location>
</feature>
<evidence type="ECO:0000313" key="3">
    <source>
        <dbReference type="Proteomes" id="UP000186143"/>
    </source>
</evidence>
<gene>
    <name evidence="2" type="ORF">BJF92_09615</name>
</gene>
<evidence type="ECO:0000313" key="2">
    <source>
        <dbReference type="EMBL" id="OLP53993.1"/>
    </source>
</evidence>